<comment type="caution">
    <text evidence="2">The sequence shown here is derived from an EMBL/GenBank/DDBJ whole genome shotgun (WGS) entry which is preliminary data.</text>
</comment>
<organism evidence="2 3">
    <name type="scientific">Saguinus oedipus</name>
    <name type="common">Cotton-top tamarin</name>
    <name type="synonym">Oedipomidas oedipus</name>
    <dbReference type="NCBI Taxonomy" id="9490"/>
    <lineage>
        <taxon>Eukaryota</taxon>
        <taxon>Metazoa</taxon>
        <taxon>Chordata</taxon>
        <taxon>Craniata</taxon>
        <taxon>Vertebrata</taxon>
        <taxon>Euteleostomi</taxon>
        <taxon>Mammalia</taxon>
        <taxon>Eutheria</taxon>
        <taxon>Euarchontoglires</taxon>
        <taxon>Primates</taxon>
        <taxon>Haplorrhini</taxon>
        <taxon>Platyrrhini</taxon>
        <taxon>Cebidae</taxon>
        <taxon>Callitrichinae</taxon>
        <taxon>Saguinus</taxon>
    </lineage>
</organism>
<feature type="region of interest" description="Disordered" evidence="1">
    <location>
        <begin position="1"/>
        <end position="28"/>
    </location>
</feature>
<evidence type="ECO:0000313" key="2">
    <source>
        <dbReference type="EMBL" id="KAK2109220.1"/>
    </source>
</evidence>
<name>A0ABQ9VIM8_SAGOE</name>
<dbReference type="Proteomes" id="UP001266305">
    <property type="component" value="Unassembled WGS sequence"/>
</dbReference>
<accession>A0ABQ9VIM8</accession>
<evidence type="ECO:0000256" key="1">
    <source>
        <dbReference type="SAM" id="MobiDB-lite"/>
    </source>
</evidence>
<reference evidence="2 3" key="1">
    <citation type="submission" date="2023-05" db="EMBL/GenBank/DDBJ databases">
        <title>B98-5 Cell Line De Novo Hybrid Assembly: An Optical Mapping Approach.</title>
        <authorList>
            <person name="Kananen K."/>
            <person name="Auerbach J.A."/>
            <person name="Kautto E."/>
            <person name="Blachly J.S."/>
        </authorList>
    </citation>
    <scope>NUCLEOTIDE SEQUENCE [LARGE SCALE GENOMIC DNA]</scope>
    <source>
        <strain evidence="2">B95-8</strain>
        <tissue evidence="2">Cell line</tissue>
    </source>
</reference>
<sequence length="98" mass="10396">MNSASPQESCPPPSPAYGITESDSFGKGKAYHGTVAHTVGNTLRSGEPRYVEDSLQSDPLVSPSCDSYLSGGKDGSSHTKTDDVLNQPTLMENHTIKQ</sequence>
<gene>
    <name evidence="2" type="ORF">P7K49_014385</name>
</gene>
<protein>
    <submittedName>
        <fullName evidence="2">Uncharacterized protein</fullName>
    </submittedName>
</protein>
<feature type="compositionally biased region" description="Polar residues" evidence="1">
    <location>
        <begin position="54"/>
        <end position="67"/>
    </location>
</feature>
<keyword evidence="3" id="KW-1185">Reference proteome</keyword>
<evidence type="ECO:0000313" key="3">
    <source>
        <dbReference type="Proteomes" id="UP001266305"/>
    </source>
</evidence>
<feature type="region of interest" description="Disordered" evidence="1">
    <location>
        <begin position="44"/>
        <end position="98"/>
    </location>
</feature>
<proteinExistence type="predicted"/>
<dbReference type="EMBL" id="JASSZA010000006">
    <property type="protein sequence ID" value="KAK2109220.1"/>
    <property type="molecule type" value="Genomic_DNA"/>
</dbReference>
<feature type="compositionally biased region" description="Polar residues" evidence="1">
    <location>
        <begin position="84"/>
        <end position="98"/>
    </location>
</feature>